<dbReference type="EMBL" id="JADKYB010000007">
    <property type="protein sequence ID" value="MBM9505891.1"/>
    <property type="molecule type" value="Genomic_DNA"/>
</dbReference>
<reference evidence="1 2" key="1">
    <citation type="submission" date="2021-01" db="EMBL/GenBank/DDBJ databases">
        <title>Streptomyces acididurans sp. nov., isolated from a peat swamp forest soil.</title>
        <authorList>
            <person name="Chantavorakit T."/>
            <person name="Duangmal K."/>
        </authorList>
    </citation>
    <scope>NUCLEOTIDE SEQUENCE [LARGE SCALE GENOMIC DNA]</scope>
    <source>
        <strain evidence="1 2">KK5PA1</strain>
    </source>
</reference>
<sequence length="239" mass="24241">MPLFLTAALPLLAGCADDGTDGKAVPAPVSSAGPDDFGCLSPEQARTGSVTFPAADGQQVEAYTTGTGSTALVLAHQADGDVCQWVPDATRLAKDGYRVVAVNSAGSEVAELTAAVAYVRARGAGKVLLIGASKGGTAALSAAGSITPAVDAVVSLSAPTAYGGMDASTVVPRLTMPVLYMAAHLDTAFADSTRQLSRATGRAPVNDLWIVSGARHGVSMLGDETNFARVEAFLKKYGR</sequence>
<protein>
    <recommendedName>
        <fullName evidence="3">Alpha/beta hydrolase</fullName>
    </recommendedName>
</protein>
<keyword evidence="2" id="KW-1185">Reference proteome</keyword>
<evidence type="ECO:0000313" key="1">
    <source>
        <dbReference type="EMBL" id="MBM9505891.1"/>
    </source>
</evidence>
<accession>A0ABS2TSB4</accession>
<proteinExistence type="predicted"/>
<evidence type="ECO:0000313" key="2">
    <source>
        <dbReference type="Proteomes" id="UP000749040"/>
    </source>
</evidence>
<dbReference type="SUPFAM" id="SSF53474">
    <property type="entry name" value="alpha/beta-Hydrolases"/>
    <property type="match status" value="1"/>
</dbReference>
<dbReference type="InterPro" id="IPR029058">
    <property type="entry name" value="AB_hydrolase_fold"/>
</dbReference>
<dbReference type="Proteomes" id="UP000749040">
    <property type="component" value="Unassembled WGS sequence"/>
</dbReference>
<name>A0ABS2TSB4_9ACTN</name>
<dbReference type="RefSeq" id="WP_205357754.1">
    <property type="nucleotide sequence ID" value="NZ_JADKYB010000007.1"/>
</dbReference>
<organism evidence="1 2">
    <name type="scientific">Actinacidiphila acididurans</name>
    <dbReference type="NCBI Taxonomy" id="2784346"/>
    <lineage>
        <taxon>Bacteria</taxon>
        <taxon>Bacillati</taxon>
        <taxon>Actinomycetota</taxon>
        <taxon>Actinomycetes</taxon>
        <taxon>Kitasatosporales</taxon>
        <taxon>Streptomycetaceae</taxon>
        <taxon>Actinacidiphila</taxon>
    </lineage>
</organism>
<evidence type="ECO:0008006" key="3">
    <source>
        <dbReference type="Google" id="ProtNLM"/>
    </source>
</evidence>
<dbReference type="Gene3D" id="3.40.50.1820">
    <property type="entry name" value="alpha/beta hydrolase"/>
    <property type="match status" value="1"/>
</dbReference>
<comment type="caution">
    <text evidence="1">The sequence shown here is derived from an EMBL/GenBank/DDBJ whole genome shotgun (WGS) entry which is preliminary data.</text>
</comment>
<gene>
    <name evidence="1" type="ORF">ITX44_15270</name>
</gene>